<dbReference type="PROSITE" id="PS00041">
    <property type="entry name" value="HTH_ARAC_FAMILY_1"/>
    <property type="match status" value="1"/>
</dbReference>
<dbReference type="SUPFAM" id="SSF51215">
    <property type="entry name" value="Regulatory protein AraC"/>
    <property type="match status" value="1"/>
</dbReference>
<dbReference type="Gene3D" id="2.60.120.10">
    <property type="entry name" value="Jelly Rolls"/>
    <property type="match status" value="1"/>
</dbReference>
<dbReference type="InterPro" id="IPR003313">
    <property type="entry name" value="AraC-bd"/>
</dbReference>
<name>A0A9D1T917_9FIRM</name>
<dbReference type="InterPro" id="IPR018060">
    <property type="entry name" value="HTH_AraC"/>
</dbReference>
<dbReference type="PANTHER" id="PTHR43280:SF28">
    <property type="entry name" value="HTH-TYPE TRANSCRIPTIONAL ACTIVATOR RHAS"/>
    <property type="match status" value="1"/>
</dbReference>
<proteinExistence type="predicted"/>
<dbReference type="InterPro" id="IPR020449">
    <property type="entry name" value="Tscrpt_reg_AraC-type_HTH"/>
</dbReference>
<keyword evidence="1" id="KW-0805">Transcription regulation</keyword>
<evidence type="ECO:0000313" key="5">
    <source>
        <dbReference type="EMBL" id="HIV24324.1"/>
    </source>
</evidence>
<evidence type="ECO:0000313" key="6">
    <source>
        <dbReference type="Proteomes" id="UP000824169"/>
    </source>
</evidence>
<dbReference type="SUPFAM" id="SSF46689">
    <property type="entry name" value="Homeodomain-like"/>
    <property type="match status" value="2"/>
</dbReference>
<gene>
    <name evidence="5" type="ORF">IAB71_00820</name>
</gene>
<dbReference type="PANTHER" id="PTHR43280">
    <property type="entry name" value="ARAC-FAMILY TRANSCRIPTIONAL REGULATOR"/>
    <property type="match status" value="1"/>
</dbReference>
<dbReference type="Proteomes" id="UP000824169">
    <property type="component" value="Unassembled WGS sequence"/>
</dbReference>
<reference evidence="5" key="1">
    <citation type="submission" date="2020-10" db="EMBL/GenBank/DDBJ databases">
        <authorList>
            <person name="Gilroy R."/>
        </authorList>
    </citation>
    <scope>NUCLEOTIDE SEQUENCE</scope>
    <source>
        <strain evidence="5">CHK188-20938</strain>
    </source>
</reference>
<dbReference type="PRINTS" id="PR00032">
    <property type="entry name" value="HTHARAC"/>
</dbReference>
<dbReference type="InterPro" id="IPR037923">
    <property type="entry name" value="HTH-like"/>
</dbReference>
<dbReference type="Pfam" id="PF12833">
    <property type="entry name" value="HTH_18"/>
    <property type="match status" value="1"/>
</dbReference>
<evidence type="ECO:0000256" key="1">
    <source>
        <dbReference type="ARBA" id="ARBA00023015"/>
    </source>
</evidence>
<dbReference type="PROSITE" id="PS01124">
    <property type="entry name" value="HTH_ARAC_FAMILY_2"/>
    <property type="match status" value="1"/>
</dbReference>
<dbReference type="SMART" id="SM00342">
    <property type="entry name" value="HTH_ARAC"/>
    <property type="match status" value="1"/>
</dbReference>
<dbReference type="EMBL" id="DVOO01000003">
    <property type="protein sequence ID" value="HIV24324.1"/>
    <property type="molecule type" value="Genomic_DNA"/>
</dbReference>
<dbReference type="InterPro" id="IPR009057">
    <property type="entry name" value="Homeodomain-like_sf"/>
</dbReference>
<dbReference type="AlphaFoldDB" id="A0A9D1T917"/>
<organism evidence="5 6">
    <name type="scientific">Candidatus Scatomonas pullistercoris</name>
    <dbReference type="NCBI Taxonomy" id="2840920"/>
    <lineage>
        <taxon>Bacteria</taxon>
        <taxon>Bacillati</taxon>
        <taxon>Bacillota</taxon>
        <taxon>Clostridia</taxon>
        <taxon>Lachnospirales</taxon>
        <taxon>Lachnospiraceae</taxon>
        <taxon>Lachnospiraceae incertae sedis</taxon>
        <taxon>Candidatus Scatomonas</taxon>
    </lineage>
</organism>
<reference evidence="5" key="2">
    <citation type="journal article" date="2021" name="PeerJ">
        <title>Extensive microbial diversity within the chicken gut microbiome revealed by metagenomics and culture.</title>
        <authorList>
            <person name="Gilroy R."/>
            <person name="Ravi A."/>
            <person name="Getino M."/>
            <person name="Pursley I."/>
            <person name="Horton D.L."/>
            <person name="Alikhan N.F."/>
            <person name="Baker D."/>
            <person name="Gharbi K."/>
            <person name="Hall N."/>
            <person name="Watson M."/>
            <person name="Adriaenssens E.M."/>
            <person name="Foster-Nyarko E."/>
            <person name="Jarju S."/>
            <person name="Secka A."/>
            <person name="Antonio M."/>
            <person name="Oren A."/>
            <person name="Chaudhuri R.R."/>
            <person name="La Ragione R."/>
            <person name="Hildebrand F."/>
            <person name="Pallen M.J."/>
        </authorList>
    </citation>
    <scope>NUCLEOTIDE SEQUENCE</scope>
    <source>
        <strain evidence="5">CHK188-20938</strain>
    </source>
</reference>
<dbReference type="InterPro" id="IPR018062">
    <property type="entry name" value="HTH_AraC-typ_CS"/>
</dbReference>
<dbReference type="Pfam" id="PF02311">
    <property type="entry name" value="AraC_binding"/>
    <property type="match status" value="1"/>
</dbReference>
<protein>
    <submittedName>
        <fullName evidence="5">Helix-turn-helix domain-containing protein</fullName>
    </submittedName>
</protein>
<dbReference type="GO" id="GO:0003700">
    <property type="term" value="F:DNA-binding transcription factor activity"/>
    <property type="evidence" value="ECO:0007669"/>
    <property type="project" value="InterPro"/>
</dbReference>
<comment type="caution">
    <text evidence="5">The sequence shown here is derived from an EMBL/GenBank/DDBJ whole genome shotgun (WGS) entry which is preliminary data.</text>
</comment>
<evidence type="ECO:0000256" key="2">
    <source>
        <dbReference type="ARBA" id="ARBA00023125"/>
    </source>
</evidence>
<dbReference type="Gene3D" id="1.10.10.60">
    <property type="entry name" value="Homeodomain-like"/>
    <property type="match status" value="2"/>
</dbReference>
<keyword evidence="3" id="KW-0804">Transcription</keyword>
<feature type="domain" description="HTH araC/xylS-type" evidence="4">
    <location>
        <begin position="186"/>
        <end position="284"/>
    </location>
</feature>
<accession>A0A9D1T917</accession>
<sequence length="293" mass="34041">MLDIWNDLEFDITITEACKFQVRSGNRYESELHCHRGYELNYINFGLCVMEIEGSFISLCQGDCIIVSPGVSHSFMMEFQRGCDITQLEYDMGLPQKIPASFQFLQGKHRFEQIRSCGMIRGTIETLYHSYHEKVQQACRKTFLELGFAQLYWVLASVLQERGEERGSKPGEVQKSMRQNEPKKDAGLLQYINQNYDTKINIESLAESFGVSSRYIRKFFAEHVGMSCTDYITMLRMEKAKQMLWRTKKSITEIAFAVGYSSSQYFGNVFRRFAGISPGEFRRKYREGTEQTE</sequence>
<dbReference type="GO" id="GO:0043565">
    <property type="term" value="F:sequence-specific DNA binding"/>
    <property type="evidence" value="ECO:0007669"/>
    <property type="project" value="InterPro"/>
</dbReference>
<dbReference type="InterPro" id="IPR014710">
    <property type="entry name" value="RmlC-like_jellyroll"/>
</dbReference>
<evidence type="ECO:0000259" key="4">
    <source>
        <dbReference type="PROSITE" id="PS01124"/>
    </source>
</evidence>
<keyword evidence="2" id="KW-0238">DNA-binding</keyword>
<evidence type="ECO:0000256" key="3">
    <source>
        <dbReference type="ARBA" id="ARBA00023163"/>
    </source>
</evidence>